<dbReference type="InterPro" id="IPR016039">
    <property type="entry name" value="Thiolase-like"/>
</dbReference>
<dbReference type="Proteomes" id="UP000830167">
    <property type="component" value="Chromosome"/>
</dbReference>
<keyword evidence="10" id="KW-1185">Reference proteome</keyword>
<dbReference type="InterPro" id="IPR020616">
    <property type="entry name" value="Thiolase_N"/>
</dbReference>
<dbReference type="NCBIfam" id="TIGR01930">
    <property type="entry name" value="AcCoA-C-Actrans"/>
    <property type="match status" value="1"/>
</dbReference>
<evidence type="ECO:0000259" key="7">
    <source>
        <dbReference type="Pfam" id="PF00108"/>
    </source>
</evidence>
<evidence type="ECO:0000256" key="3">
    <source>
        <dbReference type="ARBA" id="ARBA00022679"/>
    </source>
</evidence>
<gene>
    <name evidence="9" type="ORF">LSG31_09475</name>
</gene>
<name>A0ABY4CPN3_9BACL</name>
<keyword evidence="4 6" id="KW-0012">Acyltransferase</keyword>
<dbReference type="SUPFAM" id="SSF53901">
    <property type="entry name" value="Thiolase-like"/>
    <property type="match status" value="2"/>
</dbReference>
<evidence type="ECO:0000313" key="10">
    <source>
        <dbReference type="Proteomes" id="UP000830167"/>
    </source>
</evidence>
<dbReference type="CDD" id="cd00751">
    <property type="entry name" value="thiolase"/>
    <property type="match status" value="1"/>
</dbReference>
<dbReference type="PROSITE" id="PS00098">
    <property type="entry name" value="THIOLASE_1"/>
    <property type="match status" value="1"/>
</dbReference>
<comment type="similarity">
    <text evidence="1 6">Belongs to the thiolase-like superfamily. Thiolase family.</text>
</comment>
<evidence type="ECO:0000256" key="6">
    <source>
        <dbReference type="RuleBase" id="RU003557"/>
    </source>
</evidence>
<evidence type="ECO:0000259" key="8">
    <source>
        <dbReference type="Pfam" id="PF02803"/>
    </source>
</evidence>
<dbReference type="Pfam" id="PF02803">
    <property type="entry name" value="Thiolase_C"/>
    <property type="match status" value="1"/>
</dbReference>
<keyword evidence="3 6" id="KW-0808">Transferase</keyword>
<protein>
    <recommendedName>
        <fullName evidence="2">acetyl-CoA C-acetyltransferase</fullName>
        <ecNumber evidence="2">2.3.1.9</ecNumber>
    </recommendedName>
    <alternativeName>
        <fullName evidence="5">Acetoacetyl-CoA thiolase</fullName>
    </alternativeName>
</protein>
<evidence type="ECO:0000256" key="4">
    <source>
        <dbReference type="ARBA" id="ARBA00023315"/>
    </source>
</evidence>
<dbReference type="PIRSF" id="PIRSF000429">
    <property type="entry name" value="Ac-CoA_Ac_transf"/>
    <property type="match status" value="1"/>
</dbReference>
<dbReference type="PROSITE" id="PS00099">
    <property type="entry name" value="THIOLASE_3"/>
    <property type="match status" value="1"/>
</dbReference>
<dbReference type="EC" id="2.3.1.9" evidence="2"/>
<evidence type="ECO:0000256" key="1">
    <source>
        <dbReference type="ARBA" id="ARBA00010982"/>
    </source>
</evidence>
<dbReference type="Pfam" id="PF00108">
    <property type="entry name" value="Thiolase_N"/>
    <property type="match status" value="1"/>
</dbReference>
<dbReference type="InterPro" id="IPR020617">
    <property type="entry name" value="Thiolase_C"/>
</dbReference>
<evidence type="ECO:0000313" key="9">
    <source>
        <dbReference type="EMBL" id="UOF92363.1"/>
    </source>
</evidence>
<dbReference type="PANTHER" id="PTHR18919:SF107">
    <property type="entry name" value="ACETYL-COA ACETYLTRANSFERASE, CYTOSOLIC"/>
    <property type="match status" value="1"/>
</dbReference>
<dbReference type="RefSeq" id="WP_347439032.1">
    <property type="nucleotide sequence ID" value="NZ_CP089291.1"/>
</dbReference>
<feature type="domain" description="Thiolase N-terminal" evidence="7">
    <location>
        <begin position="4"/>
        <end position="263"/>
    </location>
</feature>
<organism evidence="9 10">
    <name type="scientific">Fodinisporobacter ferrooxydans</name>
    <dbReference type="NCBI Taxonomy" id="2901836"/>
    <lineage>
        <taxon>Bacteria</taxon>
        <taxon>Bacillati</taxon>
        <taxon>Bacillota</taxon>
        <taxon>Bacilli</taxon>
        <taxon>Bacillales</taxon>
        <taxon>Alicyclobacillaceae</taxon>
        <taxon>Fodinisporobacter</taxon>
    </lineage>
</organism>
<proteinExistence type="inferred from homology"/>
<dbReference type="PANTHER" id="PTHR18919">
    <property type="entry name" value="ACETYL-COA C-ACYLTRANSFERASE"/>
    <property type="match status" value="1"/>
</dbReference>
<dbReference type="InterPro" id="IPR020613">
    <property type="entry name" value="Thiolase_CS"/>
</dbReference>
<feature type="domain" description="Thiolase C-terminal" evidence="8">
    <location>
        <begin position="272"/>
        <end position="391"/>
    </location>
</feature>
<sequence length="393" mass="41436">MKPIYILNGARTPFSGFGGALKHVTATELGTIASKGALERSGVKPEEIEHVFVGNVIATTKNSPYLARHVALHAGVPIESPALTVNRLCGSGIQAVVSAAQTILLGEANVVLAAGTENMSQSPYVLRNARFGTGLKAPEIDDMLWGTLTDEYIGCGMGITAENLAERYEISRQEQDEFAVRSQQLALQAQRSGRFQQEIVPVETTDKKGKPVTVADDEHIRADATIENLTRLKPAFKQSGTVTAGNSSGINDGAAAVVIANEDFVNSHASAPLAKILSWGIIGVDPNIMGIGPVPACRLALQRAGLSMNDMDLVEINEAFASQYLAVEKELGLQREKVNVNGGAIALGHPVGASGARILYSLAVELKSRKQKYGLASLCIGGGQGIAMVIEAV</sequence>
<dbReference type="InterPro" id="IPR020615">
    <property type="entry name" value="Thiolase_acyl_enz_int_AS"/>
</dbReference>
<evidence type="ECO:0000256" key="5">
    <source>
        <dbReference type="ARBA" id="ARBA00030755"/>
    </source>
</evidence>
<reference evidence="9" key="1">
    <citation type="submission" date="2021-12" db="EMBL/GenBank/DDBJ databases">
        <title>Alicyclobacillaceae gen. nov., sp. nov., isolated from chalcocite enrichment system.</title>
        <authorList>
            <person name="Jiang Z."/>
        </authorList>
    </citation>
    <scope>NUCLEOTIDE SEQUENCE</scope>
    <source>
        <strain evidence="9">MYW30-H2</strain>
    </source>
</reference>
<dbReference type="EMBL" id="CP089291">
    <property type="protein sequence ID" value="UOF92363.1"/>
    <property type="molecule type" value="Genomic_DNA"/>
</dbReference>
<dbReference type="PROSITE" id="PS00737">
    <property type="entry name" value="THIOLASE_2"/>
    <property type="match status" value="1"/>
</dbReference>
<dbReference type="InterPro" id="IPR002155">
    <property type="entry name" value="Thiolase"/>
</dbReference>
<dbReference type="Gene3D" id="3.40.47.10">
    <property type="match status" value="2"/>
</dbReference>
<evidence type="ECO:0000256" key="2">
    <source>
        <dbReference type="ARBA" id="ARBA00012705"/>
    </source>
</evidence>
<dbReference type="InterPro" id="IPR020610">
    <property type="entry name" value="Thiolase_AS"/>
</dbReference>
<accession>A0ABY4CPN3</accession>